<keyword evidence="1" id="KW-1133">Transmembrane helix</keyword>
<dbReference type="EMBL" id="FQVG01000007">
    <property type="protein sequence ID" value="SHE53853.1"/>
    <property type="molecule type" value="Genomic_DNA"/>
</dbReference>
<name>A0A1M4UBB0_9CLOT</name>
<dbReference type="RefSeq" id="WP_159431447.1">
    <property type="nucleotide sequence ID" value="NZ_FQVG01000007.1"/>
</dbReference>
<evidence type="ECO:0000256" key="1">
    <source>
        <dbReference type="SAM" id="Phobius"/>
    </source>
</evidence>
<keyword evidence="1" id="KW-0472">Membrane</keyword>
<accession>A0A1M4UBB0</accession>
<dbReference type="Proteomes" id="UP000184423">
    <property type="component" value="Unassembled WGS sequence"/>
</dbReference>
<evidence type="ECO:0000313" key="3">
    <source>
        <dbReference type="Proteomes" id="UP000184423"/>
    </source>
</evidence>
<keyword evidence="1" id="KW-0812">Transmembrane</keyword>
<evidence type="ECO:0000313" key="2">
    <source>
        <dbReference type="EMBL" id="SHE53853.1"/>
    </source>
</evidence>
<protein>
    <submittedName>
        <fullName evidence="2">Uncharacterized protein</fullName>
    </submittedName>
</protein>
<proteinExistence type="predicted"/>
<organism evidence="2 3">
    <name type="scientific">Caloramator proteoclasticus DSM 10124</name>
    <dbReference type="NCBI Taxonomy" id="1121262"/>
    <lineage>
        <taxon>Bacteria</taxon>
        <taxon>Bacillati</taxon>
        <taxon>Bacillota</taxon>
        <taxon>Clostridia</taxon>
        <taxon>Eubacteriales</taxon>
        <taxon>Clostridiaceae</taxon>
        <taxon>Caloramator</taxon>
    </lineage>
</organism>
<reference evidence="3" key="1">
    <citation type="submission" date="2016-11" db="EMBL/GenBank/DDBJ databases">
        <authorList>
            <person name="Varghese N."/>
            <person name="Submissions S."/>
        </authorList>
    </citation>
    <scope>NUCLEOTIDE SEQUENCE [LARGE SCALE GENOMIC DNA]</scope>
    <source>
        <strain evidence="3">DSM 10124</strain>
    </source>
</reference>
<keyword evidence="3" id="KW-1185">Reference proteome</keyword>
<dbReference type="AlphaFoldDB" id="A0A1M4UBB0"/>
<gene>
    <name evidence="2" type="ORF">SAMN02746091_00599</name>
</gene>
<feature type="transmembrane region" description="Helical" evidence="1">
    <location>
        <begin position="12"/>
        <end position="32"/>
    </location>
</feature>
<sequence length="46" mass="5102">MKKTKKLSFKLIPIILLMAILPIIITSSFTILKFGGVIEGKVNELT</sequence>